<evidence type="ECO:0000313" key="8">
    <source>
        <dbReference type="EnsemblMetazoa" id="XP_001198078"/>
    </source>
</evidence>
<dbReference type="PRINTS" id="PR00237">
    <property type="entry name" value="GPCRRHODOPSN"/>
</dbReference>
<keyword evidence="9" id="KW-1185">Reference proteome</keyword>
<evidence type="ECO:0000259" key="7">
    <source>
        <dbReference type="PROSITE" id="PS50262"/>
    </source>
</evidence>
<feature type="transmembrane region" description="Helical" evidence="6">
    <location>
        <begin position="121"/>
        <end position="141"/>
    </location>
</feature>
<dbReference type="AlphaFoldDB" id="A0A7M7G172"/>
<dbReference type="GO" id="GO:0004930">
    <property type="term" value="F:G protein-coupled receptor activity"/>
    <property type="evidence" value="ECO:0007669"/>
    <property type="project" value="UniProtKB-KW"/>
</dbReference>
<dbReference type="SUPFAM" id="SSF81321">
    <property type="entry name" value="Family A G protein-coupled receptor-like"/>
    <property type="match status" value="1"/>
</dbReference>
<evidence type="ECO:0000256" key="6">
    <source>
        <dbReference type="SAM" id="Phobius"/>
    </source>
</evidence>
<evidence type="ECO:0000256" key="5">
    <source>
        <dbReference type="RuleBase" id="RU000688"/>
    </source>
</evidence>
<keyword evidence="5" id="KW-0297">G-protein coupled receptor</keyword>
<evidence type="ECO:0000313" key="9">
    <source>
        <dbReference type="Proteomes" id="UP000007110"/>
    </source>
</evidence>
<dbReference type="Pfam" id="PF00001">
    <property type="entry name" value="7tm_1"/>
    <property type="match status" value="1"/>
</dbReference>
<feature type="transmembrane region" description="Helical" evidence="6">
    <location>
        <begin position="79"/>
        <end position="100"/>
    </location>
</feature>
<keyword evidence="3 6" id="KW-1133">Transmembrane helix</keyword>
<reference evidence="9" key="1">
    <citation type="submission" date="2015-02" db="EMBL/GenBank/DDBJ databases">
        <title>Genome sequencing for Strongylocentrotus purpuratus.</title>
        <authorList>
            <person name="Murali S."/>
            <person name="Liu Y."/>
            <person name="Vee V."/>
            <person name="English A."/>
            <person name="Wang M."/>
            <person name="Skinner E."/>
            <person name="Han Y."/>
            <person name="Muzny D.M."/>
            <person name="Worley K.C."/>
            <person name="Gibbs R.A."/>
        </authorList>
    </citation>
    <scope>NUCLEOTIDE SEQUENCE</scope>
</reference>
<evidence type="ECO:0000256" key="1">
    <source>
        <dbReference type="ARBA" id="ARBA00004370"/>
    </source>
</evidence>
<dbReference type="KEGG" id="spu:762457"/>
<dbReference type="InParanoid" id="A0A7M7G172"/>
<dbReference type="PANTHER" id="PTHR45698">
    <property type="entry name" value="TRACE AMINE-ASSOCIATED RECEPTOR 19N-RELATED"/>
    <property type="match status" value="1"/>
</dbReference>
<feature type="transmembrane region" description="Helical" evidence="6">
    <location>
        <begin position="166"/>
        <end position="188"/>
    </location>
</feature>
<evidence type="ECO:0000256" key="2">
    <source>
        <dbReference type="ARBA" id="ARBA00022692"/>
    </source>
</evidence>
<dbReference type="PANTHER" id="PTHR45698:SF1">
    <property type="entry name" value="TRACE AMINE-ASSOCIATED RECEPTOR 13C-LIKE"/>
    <property type="match status" value="1"/>
</dbReference>
<evidence type="ECO:0000256" key="3">
    <source>
        <dbReference type="ARBA" id="ARBA00022989"/>
    </source>
</evidence>
<comment type="similarity">
    <text evidence="5">Belongs to the G-protein coupled receptor 1 family.</text>
</comment>
<dbReference type="PROSITE" id="PS00237">
    <property type="entry name" value="G_PROTEIN_RECEP_F1_1"/>
    <property type="match status" value="1"/>
</dbReference>
<comment type="subcellular location">
    <subcellularLocation>
        <location evidence="1">Membrane</location>
    </subcellularLocation>
</comment>
<protein>
    <recommendedName>
        <fullName evidence="7">G-protein coupled receptors family 1 profile domain-containing protein</fullName>
    </recommendedName>
</protein>
<feature type="transmembrane region" description="Helical" evidence="6">
    <location>
        <begin position="41"/>
        <end position="59"/>
    </location>
</feature>
<sequence length="244" mass="27950">MDWSWLVILQLTSAITGIVGNFLVIAVLFHRRSKNRSTDTLIGGLAFADFLTSIFLIPMPQPAYIPKTWLGEVLSRLVFTQSLLWTSITVSAYLLMSISVERYIAVVHPLHFKRLITPRRVSTLIVIIWVLSVLSGLFGSFTRTVDTFTNKCKEQYINRLTKIIVAFYWFCLLLVVPSLTMLITQVLIARKLSHRSNQFRGMTNSLNGKTMPSFHIVARNRVLKMMLIVILIYLVCWTPNHIAY</sequence>
<name>A0A7M7G172_STRPU</name>
<dbReference type="EnsemblMetazoa" id="XM_001198078">
    <property type="protein sequence ID" value="XP_001198078"/>
    <property type="gene ID" value="LOC762457"/>
</dbReference>
<feature type="transmembrane region" description="Helical" evidence="6">
    <location>
        <begin position="222"/>
        <end position="242"/>
    </location>
</feature>
<organism evidence="8 9">
    <name type="scientific">Strongylocentrotus purpuratus</name>
    <name type="common">Purple sea urchin</name>
    <dbReference type="NCBI Taxonomy" id="7668"/>
    <lineage>
        <taxon>Eukaryota</taxon>
        <taxon>Metazoa</taxon>
        <taxon>Echinodermata</taxon>
        <taxon>Eleutherozoa</taxon>
        <taxon>Echinozoa</taxon>
        <taxon>Echinoidea</taxon>
        <taxon>Euechinoidea</taxon>
        <taxon>Echinacea</taxon>
        <taxon>Camarodonta</taxon>
        <taxon>Echinidea</taxon>
        <taxon>Strongylocentrotidae</taxon>
        <taxon>Strongylocentrotus</taxon>
    </lineage>
</organism>
<dbReference type="GO" id="GO:0016020">
    <property type="term" value="C:membrane"/>
    <property type="evidence" value="ECO:0007669"/>
    <property type="project" value="UniProtKB-SubCell"/>
</dbReference>
<dbReference type="PROSITE" id="PS50262">
    <property type="entry name" value="G_PROTEIN_RECEP_F1_2"/>
    <property type="match status" value="1"/>
</dbReference>
<dbReference type="InterPro" id="IPR017452">
    <property type="entry name" value="GPCR_Rhodpsn_7TM"/>
</dbReference>
<keyword evidence="5" id="KW-0807">Transducer</keyword>
<dbReference type="OMA" id="KCKEQYI"/>
<accession>A0A7M7G172</accession>
<dbReference type="Gene3D" id="1.20.1070.10">
    <property type="entry name" value="Rhodopsin 7-helix transmembrane proteins"/>
    <property type="match status" value="1"/>
</dbReference>
<dbReference type="Proteomes" id="UP000007110">
    <property type="component" value="Unassembled WGS sequence"/>
</dbReference>
<dbReference type="OrthoDB" id="10042731at2759"/>
<keyword evidence="2 5" id="KW-0812">Transmembrane</keyword>
<dbReference type="GeneID" id="762457"/>
<dbReference type="InterPro" id="IPR000276">
    <property type="entry name" value="GPCR_Rhodpsn"/>
</dbReference>
<evidence type="ECO:0000256" key="4">
    <source>
        <dbReference type="ARBA" id="ARBA00023136"/>
    </source>
</evidence>
<keyword evidence="4 6" id="KW-0472">Membrane</keyword>
<dbReference type="CDD" id="cd00637">
    <property type="entry name" value="7tm_classA_rhodopsin-like"/>
    <property type="match status" value="1"/>
</dbReference>
<feature type="domain" description="G-protein coupled receptors family 1 profile" evidence="7">
    <location>
        <begin position="20"/>
        <end position="244"/>
    </location>
</feature>
<reference evidence="8" key="2">
    <citation type="submission" date="2021-01" db="UniProtKB">
        <authorList>
            <consortium name="EnsemblMetazoa"/>
        </authorList>
    </citation>
    <scope>IDENTIFICATION</scope>
</reference>
<dbReference type="RefSeq" id="XP_001198078.1">
    <property type="nucleotide sequence ID" value="XM_001198078.1"/>
</dbReference>
<keyword evidence="5" id="KW-0675">Receptor</keyword>
<proteinExistence type="inferred from homology"/>
<feature type="transmembrane region" description="Helical" evidence="6">
    <location>
        <begin position="6"/>
        <end position="29"/>
    </location>
</feature>